<dbReference type="EMBL" id="LT546645">
    <property type="protein sequence ID" value="SAI69951.1"/>
    <property type="molecule type" value="Genomic_DNA"/>
</dbReference>
<dbReference type="OrthoDB" id="9815647at2"/>
<evidence type="ECO:0000256" key="2">
    <source>
        <dbReference type="ARBA" id="ARBA00010312"/>
    </source>
</evidence>
<dbReference type="GO" id="GO:0009055">
    <property type="term" value="F:electron transfer activity"/>
    <property type="evidence" value="ECO:0007669"/>
    <property type="project" value="TreeGrafter"/>
</dbReference>
<keyword evidence="9" id="KW-1185">Reference proteome</keyword>
<sequence length="772" mass="84838">MKTYTSAHWGVYEVHYQKGEVSHLAPIPEDESPSPIGLSMLDACRDAGVRVARPSVRESWLRHGPGAHPERRGREGFVEVPWDEALDMVAAELDRVRKAHGNASIFGGCYGWSSAGRFHHAQSQAHRFLNAIGGYVSHRDSYSLGAARVLMPHVVAPMETLMASHTSWDVLREHTELFVTFGGVPEKNAQISAGGPSPHRIPGGLRRMAQAGTRFVNISPLRDDLATGAGFEWWAIVPNSDTALLLALAHTLYAEGLHDEAFLQRYCVGFEVFAAYLRGEEDGQPKSAEWAAPLTGIEAARIRALAREMAGSRCMINAAWGLQRAEHGEQPYWLVVTVAAMLGQIGLPGGGFGVGYGSVNMMGSTVPKFSGPTLSQGRNAVRDFIPVARLSDMLLSPGQPFQYNGVTYQYPDIRLVYWAGGNPFHHHQDLNRLELAWQRPETIVVHEPFWTSTARRADIVLPATTTLERDDIGYSNRERFLVAMKRVMPPYGESRDDYAIFTELARRLDAEELFTESRDTMQWLRALYADCQPSAAGAGVTLPDFDRFWEQGRIDLLPEPERAPGVILLESFRQDPEAHALTTPSGRIEIHSERIAGFGIADCAGHPRWYEPSEWLRGGQGEDGLLHLISDQPQTRLHSQLDNSAYSRGMKIGLREPVRLHPEDAAERGIAEGDIVRLWNARGACLAAAVLSDGVRRGVVALSTGAWFDPVVAPDGSSLDSHGNPNVLTQDVPSSGLSQGCAAHSCLVRLERYTQALPPVTVFEPPALRSVA</sequence>
<dbReference type="PROSITE" id="PS00932">
    <property type="entry name" value="MOLYBDOPTERIN_PROK_3"/>
    <property type="match status" value="1"/>
</dbReference>
<reference evidence="8 9" key="1">
    <citation type="submission" date="2016-04" db="EMBL/GenBank/DDBJ databases">
        <authorList>
            <consortium name="Pathogen Informatics"/>
        </authorList>
    </citation>
    <scope>NUCLEOTIDE SEQUENCE [LARGE SCALE GENOMIC DNA]</scope>
    <source>
        <strain evidence="8 9">H044680328</strain>
    </source>
</reference>
<dbReference type="Gene3D" id="3.40.228.10">
    <property type="entry name" value="Dimethylsulfoxide Reductase, domain 2"/>
    <property type="match status" value="1"/>
</dbReference>
<evidence type="ECO:0000313" key="8">
    <source>
        <dbReference type="EMBL" id="SAI69951.1"/>
    </source>
</evidence>
<feature type="domain" description="Molybdopterin dinucleotide-binding" evidence="7">
    <location>
        <begin position="626"/>
        <end position="746"/>
    </location>
</feature>
<dbReference type="InterPro" id="IPR050612">
    <property type="entry name" value="Prok_Mopterin_Oxidored"/>
</dbReference>
<dbReference type="GO" id="GO:0009061">
    <property type="term" value="P:anaerobic respiration"/>
    <property type="evidence" value="ECO:0007669"/>
    <property type="project" value="TreeGrafter"/>
</dbReference>
<evidence type="ECO:0000256" key="4">
    <source>
        <dbReference type="ARBA" id="ARBA00022723"/>
    </source>
</evidence>
<dbReference type="CDD" id="cd02769">
    <property type="entry name" value="MopB_DMSOR-BSOR-TMAOR"/>
    <property type="match status" value="1"/>
</dbReference>
<dbReference type="STRING" id="123899.SAMEA3906487_01999"/>
<dbReference type="PROSITE" id="PS00490">
    <property type="entry name" value="MOLYBDOPTERIN_PROK_2"/>
    <property type="match status" value="1"/>
</dbReference>
<accession>A0A157SIB0</accession>
<comment type="cofactor">
    <cofactor evidence="1">
        <name>Mo-bis(molybdopterin guanine dinucleotide)</name>
        <dbReference type="ChEBI" id="CHEBI:60539"/>
    </cofactor>
</comment>
<dbReference type="GO" id="GO:0030288">
    <property type="term" value="C:outer membrane-bounded periplasmic space"/>
    <property type="evidence" value="ECO:0007669"/>
    <property type="project" value="TreeGrafter"/>
</dbReference>
<evidence type="ECO:0000259" key="7">
    <source>
        <dbReference type="Pfam" id="PF01568"/>
    </source>
</evidence>
<evidence type="ECO:0000259" key="6">
    <source>
        <dbReference type="Pfam" id="PF00384"/>
    </source>
</evidence>
<dbReference type="eggNOG" id="COG0243">
    <property type="taxonomic scope" value="Bacteria"/>
</dbReference>
<keyword evidence="4" id="KW-0479">Metal-binding</keyword>
<dbReference type="EC" id="1.-.-.-" evidence="8"/>
<dbReference type="CDD" id="cd02793">
    <property type="entry name" value="MopB_CT_DMSOR-BSOR-TMAOR"/>
    <property type="match status" value="1"/>
</dbReference>
<dbReference type="SUPFAM" id="SSF53706">
    <property type="entry name" value="Formate dehydrogenase/DMSO reductase, domains 1-3"/>
    <property type="match status" value="1"/>
</dbReference>
<dbReference type="PANTHER" id="PTHR43742">
    <property type="entry name" value="TRIMETHYLAMINE-N-OXIDE REDUCTASE"/>
    <property type="match status" value="1"/>
</dbReference>
<comment type="similarity">
    <text evidence="2">Belongs to the prokaryotic molybdopterin-containing oxidoreductase family.</text>
</comment>
<dbReference type="GeneID" id="56590725"/>
<keyword evidence="5 8" id="KW-0560">Oxidoreductase</keyword>
<dbReference type="InterPro" id="IPR009010">
    <property type="entry name" value="Asp_de-COase-like_dom_sf"/>
</dbReference>
<dbReference type="InterPro" id="IPR006656">
    <property type="entry name" value="Mopterin_OxRdtase"/>
</dbReference>
<evidence type="ECO:0000313" key="9">
    <source>
        <dbReference type="Proteomes" id="UP000076825"/>
    </source>
</evidence>
<dbReference type="GO" id="GO:0030151">
    <property type="term" value="F:molybdenum ion binding"/>
    <property type="evidence" value="ECO:0007669"/>
    <property type="project" value="TreeGrafter"/>
</dbReference>
<dbReference type="PATRIC" id="fig|123899.6.peg.1993"/>
<evidence type="ECO:0000256" key="1">
    <source>
        <dbReference type="ARBA" id="ARBA00001942"/>
    </source>
</evidence>
<dbReference type="PANTHER" id="PTHR43742:SF10">
    <property type="entry name" value="TRIMETHYLAMINE-N-OXIDE REDUCTASE 2"/>
    <property type="match status" value="1"/>
</dbReference>
<dbReference type="GO" id="GO:0050626">
    <property type="term" value="F:trimethylamine-N-oxide reductase (cytochrome c) activity"/>
    <property type="evidence" value="ECO:0007669"/>
    <property type="project" value="UniProtKB-EC"/>
</dbReference>
<keyword evidence="3" id="KW-0500">Molybdenum</keyword>
<dbReference type="SUPFAM" id="SSF50692">
    <property type="entry name" value="ADC-like"/>
    <property type="match status" value="1"/>
</dbReference>
<evidence type="ECO:0000256" key="5">
    <source>
        <dbReference type="ARBA" id="ARBA00023002"/>
    </source>
</evidence>
<organism evidence="8 9">
    <name type="scientific">Bordetella trematum</name>
    <dbReference type="NCBI Taxonomy" id="123899"/>
    <lineage>
        <taxon>Bacteria</taxon>
        <taxon>Pseudomonadati</taxon>
        <taxon>Pseudomonadota</taxon>
        <taxon>Betaproteobacteria</taxon>
        <taxon>Burkholderiales</taxon>
        <taxon>Alcaligenaceae</taxon>
        <taxon>Bordetella</taxon>
    </lineage>
</organism>
<dbReference type="Pfam" id="PF01568">
    <property type="entry name" value="Molydop_binding"/>
    <property type="match status" value="1"/>
</dbReference>
<dbReference type="Gene3D" id="3.40.50.740">
    <property type="match status" value="1"/>
</dbReference>
<evidence type="ECO:0000256" key="3">
    <source>
        <dbReference type="ARBA" id="ARBA00022505"/>
    </source>
</evidence>
<dbReference type="Proteomes" id="UP000076825">
    <property type="component" value="Chromosome 1"/>
</dbReference>
<dbReference type="KEGG" id="btrm:SAMEA390648701999"/>
<dbReference type="RefSeq" id="WP_063491878.1">
    <property type="nucleotide sequence ID" value="NZ_CP016340.1"/>
</dbReference>
<dbReference type="Gene3D" id="3.90.55.10">
    <property type="entry name" value="Dimethylsulfoxide Reductase, domain 3"/>
    <property type="match status" value="1"/>
</dbReference>
<dbReference type="InterPro" id="IPR006655">
    <property type="entry name" value="Mopterin_OxRdtase_prok_CS"/>
</dbReference>
<dbReference type="GO" id="GO:0043546">
    <property type="term" value="F:molybdopterin cofactor binding"/>
    <property type="evidence" value="ECO:0007669"/>
    <property type="project" value="InterPro"/>
</dbReference>
<name>A0A157SIB0_9BORD</name>
<dbReference type="EC" id="1.7.2.3" evidence="8"/>
<dbReference type="Pfam" id="PF00384">
    <property type="entry name" value="Molybdopterin"/>
    <property type="match status" value="1"/>
</dbReference>
<feature type="domain" description="Molybdopterin oxidoreductase" evidence="6">
    <location>
        <begin position="50"/>
        <end position="506"/>
    </location>
</feature>
<dbReference type="AlphaFoldDB" id="A0A157SIB0"/>
<proteinExistence type="inferred from homology"/>
<dbReference type="InterPro" id="IPR041954">
    <property type="entry name" value="CT_DMSOR/BSOR/TMAOR"/>
</dbReference>
<dbReference type="InterPro" id="IPR006657">
    <property type="entry name" value="MoPterin_dinucl-bd_dom"/>
</dbReference>
<protein>
    <submittedName>
        <fullName evidence="8">Biotin sulfoxide reductase</fullName>
        <ecNumber evidence="8">1.-.-.-</ecNumber>
        <ecNumber evidence="8">1.7.2.3</ecNumber>
    </submittedName>
</protein>
<dbReference type="Gene3D" id="2.40.40.20">
    <property type="match status" value="1"/>
</dbReference>
<gene>
    <name evidence="8" type="primary">bisC</name>
    <name evidence="8" type="ORF">SAMEA3906487_01999</name>
</gene>